<evidence type="ECO:0000313" key="2">
    <source>
        <dbReference type="EMBL" id="OTP98213.1"/>
    </source>
</evidence>
<dbReference type="Pfam" id="PF23793">
    <property type="entry name" value="LysC"/>
    <property type="match status" value="1"/>
</dbReference>
<name>A0A2C9XVT9_9GAMM</name>
<dbReference type="AlphaFoldDB" id="A0A2C9XVT9"/>
<protein>
    <submittedName>
        <fullName evidence="2">Uncharacterized protein</fullName>
    </submittedName>
</protein>
<evidence type="ECO:0000313" key="3">
    <source>
        <dbReference type="EMBL" id="OTQ08319.1"/>
    </source>
</evidence>
<keyword evidence="1" id="KW-0175">Coiled coil</keyword>
<dbReference type="InterPro" id="IPR058979">
    <property type="entry name" value="LysC-like"/>
</dbReference>
<evidence type="ECO:0000313" key="5">
    <source>
        <dbReference type="Proteomes" id="UP000194977"/>
    </source>
</evidence>
<dbReference type="EMBL" id="NART01000092">
    <property type="protein sequence ID" value="OTQ08319.1"/>
    <property type="molecule type" value="Genomic_DNA"/>
</dbReference>
<reference evidence="4 5" key="1">
    <citation type="submission" date="2017-03" db="EMBL/GenBank/DDBJ databases">
        <title>Comparative genomics of honeybee gut symbionts reveal geographically distinct and subgroup specific antibiotic resistance.</title>
        <authorList>
            <person name="Ludvigsen J."/>
            <person name="Porcellato D."/>
            <person name="Labee-Lund T.M."/>
            <person name="Amdam G.V."/>
            <person name="Rudi K."/>
        </authorList>
    </citation>
    <scope>NUCLEOTIDE SEQUENCE [LARGE SCALE GENOMIC DNA]</scope>
    <source>
        <strain evidence="2 5">A-7-12</strain>
        <strain evidence="3 4">A-9-12</strain>
    </source>
</reference>
<dbReference type="Proteomes" id="UP000194800">
    <property type="component" value="Unassembled WGS sequence"/>
</dbReference>
<sequence>MKNIRCRINCRYFCSNYLFRLQQLSGKNRLKNDKLELTNKIEHLQQTIARNNQIIADNEQSKRELENQLTERQEQINGQLKDDNCANQFVPIAVSNSLYNRAKNLLQSTAIPTNLLNDCTPRLLPKSMTFGDSVRYNEHLLNVIEMCNRDKRAIRLINQ</sequence>
<dbReference type="EMBL" id="NARP01000036">
    <property type="protein sequence ID" value="OTP98213.1"/>
    <property type="molecule type" value="Genomic_DNA"/>
</dbReference>
<organism evidence="2 5">
    <name type="scientific">Gilliamella apicola</name>
    <dbReference type="NCBI Taxonomy" id="1196095"/>
    <lineage>
        <taxon>Bacteria</taxon>
        <taxon>Pseudomonadati</taxon>
        <taxon>Pseudomonadota</taxon>
        <taxon>Gammaproteobacteria</taxon>
        <taxon>Orbales</taxon>
        <taxon>Orbaceae</taxon>
        <taxon>Gilliamella</taxon>
    </lineage>
</organism>
<evidence type="ECO:0000313" key="4">
    <source>
        <dbReference type="Proteomes" id="UP000194800"/>
    </source>
</evidence>
<keyword evidence="4" id="KW-1185">Reference proteome</keyword>
<gene>
    <name evidence="3" type="ORF">B6C91_12770</name>
    <name evidence="2" type="ORF">B6D08_11980</name>
</gene>
<accession>A0A2C9XVT9</accession>
<proteinExistence type="predicted"/>
<feature type="coiled-coil region" evidence="1">
    <location>
        <begin position="27"/>
        <end position="82"/>
    </location>
</feature>
<dbReference type="Proteomes" id="UP000194977">
    <property type="component" value="Unassembled WGS sequence"/>
</dbReference>
<evidence type="ECO:0000256" key="1">
    <source>
        <dbReference type="SAM" id="Coils"/>
    </source>
</evidence>
<comment type="caution">
    <text evidence="2">The sequence shown here is derived from an EMBL/GenBank/DDBJ whole genome shotgun (WGS) entry which is preliminary data.</text>
</comment>